<protein>
    <submittedName>
        <fullName evidence="1">Uncharacterized protein</fullName>
    </submittedName>
</protein>
<proteinExistence type="predicted"/>
<evidence type="ECO:0000313" key="2">
    <source>
        <dbReference type="Proteomes" id="UP001054945"/>
    </source>
</evidence>
<comment type="caution">
    <text evidence="1">The sequence shown here is derived from an EMBL/GenBank/DDBJ whole genome shotgun (WGS) entry which is preliminary data.</text>
</comment>
<organism evidence="1 2">
    <name type="scientific">Caerostris extrusa</name>
    <name type="common">Bark spider</name>
    <name type="synonym">Caerostris bankana</name>
    <dbReference type="NCBI Taxonomy" id="172846"/>
    <lineage>
        <taxon>Eukaryota</taxon>
        <taxon>Metazoa</taxon>
        <taxon>Ecdysozoa</taxon>
        <taxon>Arthropoda</taxon>
        <taxon>Chelicerata</taxon>
        <taxon>Arachnida</taxon>
        <taxon>Araneae</taxon>
        <taxon>Araneomorphae</taxon>
        <taxon>Entelegynae</taxon>
        <taxon>Araneoidea</taxon>
        <taxon>Araneidae</taxon>
        <taxon>Caerostris</taxon>
    </lineage>
</organism>
<sequence length="182" mass="20287">MSKRNGWVGQHACAYDECLIRDGSSVKDKEGATNTPNKSQPASHLLAMLDPSVARAIPDHDHERPIDLIPCPLPKNHSLDIHSHPKPCVFLTVPGIIQTNILCRWQTIIIAAARRRVESVASVVSNRTPVLPQGEYHVSRDLGERLGEHQNCMTQQRGLLRQFSQHPAPMRWVVNYGAGISR</sequence>
<dbReference type="Proteomes" id="UP001054945">
    <property type="component" value="Unassembled WGS sequence"/>
</dbReference>
<name>A0AAV4MJQ9_CAEEX</name>
<dbReference type="EMBL" id="BPLR01019712">
    <property type="protein sequence ID" value="GIX71039.1"/>
    <property type="molecule type" value="Genomic_DNA"/>
</dbReference>
<accession>A0AAV4MJQ9</accession>
<reference evidence="1 2" key="1">
    <citation type="submission" date="2021-06" db="EMBL/GenBank/DDBJ databases">
        <title>Caerostris extrusa draft genome.</title>
        <authorList>
            <person name="Kono N."/>
            <person name="Arakawa K."/>
        </authorList>
    </citation>
    <scope>NUCLEOTIDE SEQUENCE [LARGE SCALE GENOMIC DNA]</scope>
</reference>
<dbReference type="AlphaFoldDB" id="A0AAV4MJQ9"/>
<keyword evidence="2" id="KW-1185">Reference proteome</keyword>
<evidence type="ECO:0000313" key="1">
    <source>
        <dbReference type="EMBL" id="GIX71039.1"/>
    </source>
</evidence>
<gene>
    <name evidence="1" type="ORF">CEXT_477321</name>
</gene>